<sequence>MSSLSLMRLCRIGYLAFCALVMGYFVSRSDYSWVFIALFIAPLLLPLKGIIEGKPYTYAWCGFILSLYLCHGLTLAVVSSDLRVFAIIESVMALILIAAMSYFARMRVRELGISLKQIKANQQA</sequence>
<keyword evidence="1" id="KW-1133">Transmembrane helix</keyword>
<dbReference type="InterPro" id="IPR018643">
    <property type="entry name" value="DUF2069_membrane"/>
</dbReference>
<feature type="transmembrane region" description="Helical" evidence="1">
    <location>
        <begin position="33"/>
        <end position="51"/>
    </location>
</feature>
<dbReference type="Pfam" id="PF09842">
    <property type="entry name" value="DUF2069"/>
    <property type="match status" value="1"/>
</dbReference>
<reference evidence="2 3" key="1">
    <citation type="journal article" date="2014" name="Int. J. Syst. Evol. Microbiol.">
        <title>Complete genome sequence of Corynebacterium casei LMG S-19264T (=DSM 44701T), isolated from a smear-ripened cheese.</title>
        <authorList>
            <consortium name="US DOE Joint Genome Institute (JGI-PGF)"/>
            <person name="Walter F."/>
            <person name="Albersmeier A."/>
            <person name="Kalinowski J."/>
            <person name="Ruckert C."/>
        </authorList>
    </citation>
    <scope>NUCLEOTIDE SEQUENCE [LARGE SCALE GENOMIC DNA]</scope>
    <source>
        <strain evidence="2 3">NBRC 112785</strain>
    </source>
</reference>
<keyword evidence="3" id="KW-1185">Reference proteome</keyword>
<name>A0AA37WYX3_9GAMM</name>
<feature type="transmembrane region" description="Helical" evidence="1">
    <location>
        <begin position="58"/>
        <end position="78"/>
    </location>
</feature>
<comment type="caution">
    <text evidence="2">The sequence shown here is derived from an EMBL/GenBank/DDBJ whole genome shotgun (WGS) entry which is preliminary data.</text>
</comment>
<evidence type="ECO:0000256" key="1">
    <source>
        <dbReference type="SAM" id="Phobius"/>
    </source>
</evidence>
<feature type="transmembrane region" description="Helical" evidence="1">
    <location>
        <begin position="12"/>
        <end position="27"/>
    </location>
</feature>
<dbReference type="EMBL" id="BSPO01000003">
    <property type="protein sequence ID" value="GLS84275.1"/>
    <property type="molecule type" value="Genomic_DNA"/>
</dbReference>
<evidence type="ECO:0000313" key="3">
    <source>
        <dbReference type="Proteomes" id="UP001157439"/>
    </source>
</evidence>
<protein>
    <recommendedName>
        <fullName evidence="4">DUF2069 domain-containing protein</fullName>
    </recommendedName>
</protein>
<evidence type="ECO:0008006" key="4">
    <source>
        <dbReference type="Google" id="ProtNLM"/>
    </source>
</evidence>
<gene>
    <name evidence="2" type="ORF">GCM10007894_22520</name>
</gene>
<keyword evidence="1" id="KW-0472">Membrane</keyword>
<proteinExistence type="predicted"/>
<dbReference type="Proteomes" id="UP001157439">
    <property type="component" value="Unassembled WGS sequence"/>
</dbReference>
<dbReference type="RefSeq" id="WP_095498237.1">
    <property type="nucleotide sequence ID" value="NZ_BSPO01000003.1"/>
</dbReference>
<keyword evidence="1" id="KW-0812">Transmembrane</keyword>
<accession>A0AA37WYX3</accession>
<feature type="transmembrane region" description="Helical" evidence="1">
    <location>
        <begin position="84"/>
        <end position="104"/>
    </location>
</feature>
<dbReference type="AlphaFoldDB" id="A0AA37WYX3"/>
<organism evidence="2 3">
    <name type="scientific">Paraferrimonas haliotis</name>
    <dbReference type="NCBI Taxonomy" id="2013866"/>
    <lineage>
        <taxon>Bacteria</taxon>
        <taxon>Pseudomonadati</taxon>
        <taxon>Pseudomonadota</taxon>
        <taxon>Gammaproteobacteria</taxon>
        <taxon>Alteromonadales</taxon>
        <taxon>Ferrimonadaceae</taxon>
        <taxon>Paraferrimonas</taxon>
    </lineage>
</organism>
<evidence type="ECO:0000313" key="2">
    <source>
        <dbReference type="EMBL" id="GLS84275.1"/>
    </source>
</evidence>